<evidence type="ECO:0000313" key="3">
    <source>
        <dbReference type="Proteomes" id="UP001364472"/>
    </source>
</evidence>
<dbReference type="GO" id="GO:0006559">
    <property type="term" value="P:L-phenylalanine catabolic process"/>
    <property type="evidence" value="ECO:0007669"/>
    <property type="project" value="TreeGrafter"/>
</dbReference>
<keyword evidence="3" id="KW-1185">Reference proteome</keyword>
<dbReference type="InterPro" id="IPR004045">
    <property type="entry name" value="Glutathione_S-Trfase_N"/>
</dbReference>
<sequence>MYTLYIANRNYSSWSLRPWVLLREAGILFEERLERFVEGASGSSRERFLRFSPSGQVPCLHDGDIRVWDSLAIVGHVAETHPQVWPEDPAARAFARSAAAEMHSGFGQLRRWCTMSVGIRMRLHEEACRAIAPDLVRLQELWNQGLDRFGGPFLAGPRFSVVDAFYAPIAFRWQSYGFALEGAAADYARHLLALKSMREWERDALAETWRDAAHDAEALESGEIVEDLRARSLPSGA</sequence>
<dbReference type="GO" id="GO:0006749">
    <property type="term" value="P:glutathione metabolic process"/>
    <property type="evidence" value="ECO:0007669"/>
    <property type="project" value="TreeGrafter"/>
</dbReference>
<dbReference type="SFLD" id="SFLDS00019">
    <property type="entry name" value="Glutathione_Transferase_(cytos"/>
    <property type="match status" value="1"/>
</dbReference>
<dbReference type="Pfam" id="PF13409">
    <property type="entry name" value="GST_N_2"/>
    <property type="match status" value="1"/>
</dbReference>
<dbReference type="PROSITE" id="PS50404">
    <property type="entry name" value="GST_NTER"/>
    <property type="match status" value="1"/>
</dbReference>
<proteinExistence type="predicted"/>
<dbReference type="InterPro" id="IPR036282">
    <property type="entry name" value="Glutathione-S-Trfase_C_sf"/>
</dbReference>
<dbReference type="PANTHER" id="PTHR42673:SF4">
    <property type="entry name" value="MALEYLACETOACETATE ISOMERASE"/>
    <property type="match status" value="1"/>
</dbReference>
<dbReference type="RefSeq" id="WP_337335708.1">
    <property type="nucleotide sequence ID" value="NZ_JBBDHC010000013.1"/>
</dbReference>
<feature type="domain" description="GST N-terminal" evidence="1">
    <location>
        <begin position="2"/>
        <end position="85"/>
    </location>
</feature>
<protein>
    <submittedName>
        <fullName evidence="2">Glutathione S-transferase</fullName>
    </submittedName>
</protein>
<organism evidence="2 3">
    <name type="scientific">Denitratimonas tolerans</name>
    <dbReference type="NCBI Taxonomy" id="1338420"/>
    <lineage>
        <taxon>Bacteria</taxon>
        <taxon>Pseudomonadati</taxon>
        <taxon>Pseudomonadota</taxon>
        <taxon>Gammaproteobacteria</taxon>
        <taxon>Lysobacterales</taxon>
        <taxon>Lysobacteraceae</taxon>
        <taxon>Denitratimonas</taxon>
    </lineage>
</organism>
<dbReference type="EMBL" id="JBBDHC010000013">
    <property type="protein sequence ID" value="MEJ1249991.1"/>
    <property type="molecule type" value="Genomic_DNA"/>
</dbReference>
<dbReference type="InterPro" id="IPR036249">
    <property type="entry name" value="Thioredoxin-like_sf"/>
</dbReference>
<reference evidence="2 3" key="1">
    <citation type="journal article" date="2016" name="Antonie Van Leeuwenhoek">
        <title>Denitratimonas tolerans gen. nov., sp. nov., a denitrifying bacterium isolated from a bioreactor for tannery wastewater treatment.</title>
        <authorList>
            <person name="Han S.I."/>
            <person name="Kim J.O."/>
            <person name="Lee Y.R."/>
            <person name="Ekpeghere K.I."/>
            <person name="Koh S.C."/>
            <person name="Whang K.S."/>
        </authorList>
    </citation>
    <scope>NUCLEOTIDE SEQUENCE [LARGE SCALE GENOMIC DNA]</scope>
    <source>
        <strain evidence="2 3">KACC 17565</strain>
    </source>
</reference>
<evidence type="ECO:0000313" key="2">
    <source>
        <dbReference type="EMBL" id="MEJ1249991.1"/>
    </source>
</evidence>
<comment type="caution">
    <text evidence="2">The sequence shown here is derived from an EMBL/GenBank/DDBJ whole genome shotgun (WGS) entry which is preliminary data.</text>
</comment>
<dbReference type="SUPFAM" id="SSF47616">
    <property type="entry name" value="GST C-terminal domain-like"/>
    <property type="match status" value="1"/>
</dbReference>
<dbReference type="AlphaFoldDB" id="A0AAW9R8R3"/>
<dbReference type="InterPro" id="IPR040079">
    <property type="entry name" value="Glutathione_S-Trfase"/>
</dbReference>
<dbReference type="Gene3D" id="1.20.1050.10">
    <property type="match status" value="1"/>
</dbReference>
<dbReference type="PANTHER" id="PTHR42673">
    <property type="entry name" value="MALEYLACETOACETATE ISOMERASE"/>
    <property type="match status" value="1"/>
</dbReference>
<dbReference type="SUPFAM" id="SSF52833">
    <property type="entry name" value="Thioredoxin-like"/>
    <property type="match status" value="1"/>
</dbReference>
<dbReference type="Gene3D" id="3.40.30.10">
    <property type="entry name" value="Glutaredoxin"/>
    <property type="match status" value="1"/>
</dbReference>
<evidence type="ECO:0000259" key="1">
    <source>
        <dbReference type="PROSITE" id="PS50404"/>
    </source>
</evidence>
<dbReference type="GO" id="GO:0004364">
    <property type="term" value="F:glutathione transferase activity"/>
    <property type="evidence" value="ECO:0007669"/>
    <property type="project" value="TreeGrafter"/>
</dbReference>
<dbReference type="GO" id="GO:0016034">
    <property type="term" value="F:maleylacetoacetate isomerase activity"/>
    <property type="evidence" value="ECO:0007669"/>
    <property type="project" value="TreeGrafter"/>
</dbReference>
<gene>
    <name evidence="2" type="ORF">WB794_09935</name>
</gene>
<accession>A0AAW9R8R3</accession>
<dbReference type="Proteomes" id="UP001364472">
    <property type="component" value="Unassembled WGS sequence"/>
</dbReference>
<dbReference type="CDD" id="cd03043">
    <property type="entry name" value="GST_N_1"/>
    <property type="match status" value="1"/>
</dbReference>
<name>A0AAW9R8R3_9GAMM</name>